<evidence type="ECO:0000313" key="3">
    <source>
        <dbReference type="EMBL" id="QLL08350.1"/>
    </source>
</evidence>
<feature type="transmembrane region" description="Helical" evidence="2">
    <location>
        <begin position="239"/>
        <end position="259"/>
    </location>
</feature>
<feature type="transmembrane region" description="Helical" evidence="2">
    <location>
        <begin position="271"/>
        <end position="292"/>
    </location>
</feature>
<keyword evidence="2" id="KW-1133">Transmembrane helix</keyword>
<reference evidence="3" key="2">
    <citation type="submission" date="2020-07" db="EMBL/GenBank/DDBJ databases">
        <authorList>
            <person name="Yu X."/>
        </authorList>
    </citation>
    <scope>NUCLEOTIDE SEQUENCE [LARGE SCALE GENOMIC DNA]</scope>
    <source>
        <strain evidence="3">24T</strain>
    </source>
</reference>
<proteinExistence type="predicted"/>
<feature type="region of interest" description="Disordered" evidence="1">
    <location>
        <begin position="1"/>
        <end position="47"/>
    </location>
</feature>
<dbReference type="KEGG" id="mgor:H0P51_05190"/>
<evidence type="ECO:0000256" key="1">
    <source>
        <dbReference type="SAM" id="MobiDB-lite"/>
    </source>
</evidence>
<dbReference type="Proteomes" id="UP000510682">
    <property type="component" value="Chromosome"/>
</dbReference>
<keyword evidence="2" id="KW-0812">Transmembrane</keyword>
<protein>
    <submittedName>
        <fullName evidence="3">DUF4436 domain-containing protein</fullName>
    </submittedName>
</protein>
<keyword evidence="2" id="KW-0472">Membrane</keyword>
<accession>A0A7D6E106</accession>
<sequence>MSYQAPPPAPPPTQPSGPPTQPSGPPTQPSGPPTQPSGPPGPQPKSRGRRIAIDLAVVLAVVVVYVLSLFGVHLLATSAVGMEEPNLDTSDNTVVQVKLEELDTVNNRLKVSVLVKPQKSLINPKYYVLAQDVTVRMFPENDLGDLVYPVGKSPAQQTTYIDAEGDPANWPFDTYRSPKISAEVFAGTGDNRTVEDARVEITGSVGGWDVSLRRVQSPGDEDPRPDDVIITLQRSKSTLIFDIGIILVLISLPALALWVSIPMALGKKKFLPPFVSWFAAMLFAVVPLRTIFPGKPPEGSWIDQAITLWVLLALIVAMTLYILAYRKQSD</sequence>
<feature type="transmembrane region" description="Helical" evidence="2">
    <location>
        <begin position="304"/>
        <end position="324"/>
    </location>
</feature>
<reference evidence="3" key="1">
    <citation type="submission" date="2020-07" db="EMBL/GenBank/DDBJ databases">
        <title>Description of Mycobacterium gordonae subsp. intergordonae subsp.nov. and Mycobacterium gordonae subsp. gordonae subsp. nov.</title>
        <authorList>
            <person name="Huang H."/>
        </authorList>
    </citation>
    <scope>NUCLEOTIDE SEQUENCE [LARGE SCALE GENOMIC DNA]</scope>
    <source>
        <strain evidence="3">24T</strain>
    </source>
</reference>
<dbReference type="InterPro" id="IPR027948">
    <property type="entry name" value="DUF4436"/>
</dbReference>
<dbReference type="AlphaFoldDB" id="A0A7D6E106"/>
<evidence type="ECO:0000256" key="2">
    <source>
        <dbReference type="SAM" id="Phobius"/>
    </source>
</evidence>
<name>A0A7D6E106_9MYCO</name>
<dbReference type="Pfam" id="PF14494">
    <property type="entry name" value="DUF4436"/>
    <property type="match status" value="1"/>
</dbReference>
<feature type="compositionally biased region" description="Pro residues" evidence="1">
    <location>
        <begin position="1"/>
        <end position="43"/>
    </location>
</feature>
<feature type="transmembrane region" description="Helical" evidence="2">
    <location>
        <begin position="55"/>
        <end position="76"/>
    </location>
</feature>
<dbReference type="PANTHER" id="PTHR37330:SF1">
    <property type="entry name" value="CONSERVED TRANSMEMBRANE PROTEIN-RELATED"/>
    <property type="match status" value="1"/>
</dbReference>
<gene>
    <name evidence="3" type="ORF">H0P51_05190</name>
</gene>
<dbReference type="PANTHER" id="PTHR37330">
    <property type="entry name" value="CONSERVED TRANSMEMBRANE PROTEIN-RELATED"/>
    <property type="match status" value="1"/>
</dbReference>
<dbReference type="EMBL" id="CP059165">
    <property type="protein sequence ID" value="QLL08350.1"/>
    <property type="molecule type" value="Genomic_DNA"/>
</dbReference>
<dbReference type="RefSeq" id="WP_180916943.1">
    <property type="nucleotide sequence ID" value="NZ_CP059165.1"/>
</dbReference>
<organism evidence="3 4">
    <name type="scientific">Mycobacterium vicinigordonae</name>
    <dbReference type="NCBI Taxonomy" id="1719132"/>
    <lineage>
        <taxon>Bacteria</taxon>
        <taxon>Bacillati</taxon>
        <taxon>Actinomycetota</taxon>
        <taxon>Actinomycetes</taxon>
        <taxon>Mycobacteriales</taxon>
        <taxon>Mycobacteriaceae</taxon>
        <taxon>Mycobacterium</taxon>
    </lineage>
</organism>
<evidence type="ECO:0000313" key="4">
    <source>
        <dbReference type="Proteomes" id="UP000510682"/>
    </source>
</evidence>
<keyword evidence="4" id="KW-1185">Reference proteome</keyword>